<dbReference type="STRING" id="1797768.A3C59_01410"/>
<reference evidence="1 2" key="1">
    <citation type="journal article" date="2016" name="Nat. Commun.">
        <title>Thousands of microbial genomes shed light on interconnected biogeochemical processes in an aquifer system.</title>
        <authorList>
            <person name="Anantharaman K."/>
            <person name="Brown C.T."/>
            <person name="Hug L.A."/>
            <person name="Sharon I."/>
            <person name="Castelle C.J."/>
            <person name="Probst A.J."/>
            <person name="Thomas B.C."/>
            <person name="Singh A."/>
            <person name="Wilkins M.J."/>
            <person name="Karaoz U."/>
            <person name="Brodie E.L."/>
            <person name="Williams K.H."/>
            <person name="Hubbard S.S."/>
            <person name="Banfield J.F."/>
        </authorList>
    </citation>
    <scope>NUCLEOTIDE SEQUENCE [LARGE SCALE GENOMIC DNA]</scope>
</reference>
<evidence type="ECO:0000313" key="2">
    <source>
        <dbReference type="Proteomes" id="UP000176902"/>
    </source>
</evidence>
<dbReference type="Proteomes" id="UP000176902">
    <property type="component" value="Unassembled WGS sequence"/>
</dbReference>
<name>A0A1F5JV62_9BACT</name>
<protein>
    <submittedName>
        <fullName evidence="1">Uncharacterized protein</fullName>
    </submittedName>
</protein>
<organism evidence="1 2">
    <name type="scientific">Candidatus Daviesbacteria bacterium RIFCSPHIGHO2_02_FULL_36_13</name>
    <dbReference type="NCBI Taxonomy" id="1797768"/>
    <lineage>
        <taxon>Bacteria</taxon>
        <taxon>Candidatus Daviesiibacteriota</taxon>
    </lineage>
</organism>
<gene>
    <name evidence="1" type="ORF">A3C59_01410</name>
</gene>
<dbReference type="AlphaFoldDB" id="A0A1F5JV62"/>
<dbReference type="EMBL" id="MFCV01000025">
    <property type="protein sequence ID" value="OGE32509.1"/>
    <property type="molecule type" value="Genomic_DNA"/>
</dbReference>
<comment type="caution">
    <text evidence="1">The sequence shown here is derived from an EMBL/GenBank/DDBJ whole genome shotgun (WGS) entry which is preliminary data.</text>
</comment>
<proteinExistence type="predicted"/>
<sequence length="82" mass="9990">MPFIWDYDIKELRKTESGRLLILERMINYGPDKGEKISLSDVKESWNKIKDNLFEEPRKLMELLIWGRYQSSPKNKKLFWVR</sequence>
<accession>A0A1F5JV62</accession>
<evidence type="ECO:0000313" key="1">
    <source>
        <dbReference type="EMBL" id="OGE32509.1"/>
    </source>
</evidence>